<name>F2TZD0_SALR5</name>
<evidence type="ECO:0000313" key="4">
    <source>
        <dbReference type="EMBL" id="EGD78954.1"/>
    </source>
</evidence>
<dbReference type="KEGG" id="sre:PTSG_11803"/>
<dbReference type="InterPro" id="IPR029006">
    <property type="entry name" value="ADF-H/Gelsolin-like_dom_sf"/>
</dbReference>
<dbReference type="PANTHER" id="PTHR11977">
    <property type="entry name" value="VILLIN"/>
    <property type="match status" value="1"/>
</dbReference>
<dbReference type="GO" id="GO:0005737">
    <property type="term" value="C:cytoplasm"/>
    <property type="evidence" value="ECO:0007669"/>
    <property type="project" value="TreeGrafter"/>
</dbReference>
<dbReference type="Pfam" id="PF00626">
    <property type="entry name" value="Gelsolin"/>
    <property type="match status" value="2"/>
</dbReference>
<feature type="compositionally biased region" description="Pro residues" evidence="2">
    <location>
        <begin position="510"/>
        <end position="521"/>
    </location>
</feature>
<evidence type="ECO:0000256" key="2">
    <source>
        <dbReference type="SAM" id="MobiDB-lite"/>
    </source>
</evidence>
<feature type="compositionally biased region" description="Polar residues" evidence="2">
    <location>
        <begin position="523"/>
        <end position="540"/>
    </location>
</feature>
<dbReference type="InParanoid" id="F2TZD0"/>
<dbReference type="PROSITE" id="PS50001">
    <property type="entry name" value="SH2"/>
    <property type="match status" value="1"/>
</dbReference>
<evidence type="ECO:0000256" key="1">
    <source>
        <dbReference type="PROSITE-ProRule" id="PRU00191"/>
    </source>
</evidence>
<dbReference type="GO" id="GO:0015629">
    <property type="term" value="C:actin cytoskeleton"/>
    <property type="evidence" value="ECO:0007669"/>
    <property type="project" value="TreeGrafter"/>
</dbReference>
<dbReference type="Gene3D" id="3.40.20.10">
    <property type="entry name" value="Severin"/>
    <property type="match status" value="3"/>
</dbReference>
<keyword evidence="5" id="KW-1185">Reference proteome</keyword>
<dbReference type="InterPro" id="IPR036180">
    <property type="entry name" value="Gelsolin-like_dom_sf"/>
</dbReference>
<dbReference type="Proteomes" id="UP000007799">
    <property type="component" value="Unassembled WGS sequence"/>
</dbReference>
<dbReference type="EMBL" id="GL832957">
    <property type="protein sequence ID" value="EGD78954.1"/>
    <property type="molecule type" value="Genomic_DNA"/>
</dbReference>
<dbReference type="SUPFAM" id="SSF82754">
    <property type="entry name" value="C-terminal, gelsolin-like domain of Sec23/24"/>
    <property type="match status" value="1"/>
</dbReference>
<feature type="region of interest" description="Disordered" evidence="2">
    <location>
        <begin position="419"/>
        <end position="540"/>
    </location>
</feature>
<dbReference type="InterPro" id="IPR000980">
    <property type="entry name" value="SH2"/>
</dbReference>
<dbReference type="eggNOG" id="KOG0443">
    <property type="taxonomic scope" value="Eukaryota"/>
</dbReference>
<feature type="region of interest" description="Disordered" evidence="2">
    <location>
        <begin position="372"/>
        <end position="393"/>
    </location>
</feature>
<dbReference type="InterPro" id="IPR007122">
    <property type="entry name" value="Villin/Gelsolin"/>
</dbReference>
<dbReference type="RefSeq" id="XP_004997910.1">
    <property type="nucleotide sequence ID" value="XM_004997853.1"/>
</dbReference>
<feature type="compositionally biased region" description="Polar residues" evidence="2">
    <location>
        <begin position="450"/>
        <end position="463"/>
    </location>
</feature>
<protein>
    <recommendedName>
        <fullName evidence="3">SH2 domain-containing protein</fullName>
    </recommendedName>
</protein>
<dbReference type="AlphaFoldDB" id="F2TZD0"/>
<keyword evidence="1" id="KW-0727">SH2 domain</keyword>
<dbReference type="CDD" id="cd00173">
    <property type="entry name" value="SH2"/>
    <property type="match status" value="2"/>
</dbReference>
<feature type="compositionally biased region" description="Low complexity" evidence="2">
    <location>
        <begin position="492"/>
        <end position="509"/>
    </location>
</feature>
<dbReference type="InterPro" id="IPR007123">
    <property type="entry name" value="Gelsolin-like_dom"/>
</dbReference>
<dbReference type="SMART" id="SM00262">
    <property type="entry name" value="GEL"/>
    <property type="match status" value="3"/>
</dbReference>
<dbReference type="Gene3D" id="3.30.505.10">
    <property type="entry name" value="SH2 domain"/>
    <property type="match status" value="2"/>
</dbReference>
<dbReference type="PANTHER" id="PTHR11977:SF130">
    <property type="entry name" value="SEVERIN"/>
    <property type="match status" value="1"/>
</dbReference>
<dbReference type="SUPFAM" id="SSF55550">
    <property type="entry name" value="SH2 domain"/>
    <property type="match status" value="2"/>
</dbReference>
<accession>F2TZD0</accession>
<dbReference type="SMART" id="SM00252">
    <property type="entry name" value="SH2"/>
    <property type="match status" value="2"/>
</dbReference>
<reference evidence="4" key="1">
    <citation type="submission" date="2009-08" db="EMBL/GenBank/DDBJ databases">
        <title>Annotation of Salpingoeca rosetta.</title>
        <authorList>
            <consortium name="The Broad Institute Genome Sequencing Platform"/>
            <person name="Russ C."/>
            <person name="Cuomo C."/>
            <person name="Burger G."/>
            <person name="Gray M.W."/>
            <person name="Holland P.W.H."/>
            <person name="King N."/>
            <person name="Lang F.B.F."/>
            <person name="Roger A.J."/>
            <person name="Ruiz-Trillo I."/>
            <person name="Young S.K."/>
            <person name="Zeng Q."/>
            <person name="Gargeya S."/>
            <person name="Alvarado L."/>
            <person name="Berlin A."/>
            <person name="Chapman S.B."/>
            <person name="Chen Z."/>
            <person name="Freedman E."/>
            <person name="Gellesch M."/>
            <person name="Goldberg J."/>
            <person name="Griggs A."/>
            <person name="Gujja S."/>
            <person name="Heilman E."/>
            <person name="Heiman D."/>
            <person name="Howarth C."/>
            <person name="Mehta T."/>
            <person name="Neiman D."/>
            <person name="Pearson M."/>
            <person name="Roberts A."/>
            <person name="Saif S."/>
            <person name="Shea T."/>
            <person name="Shenoy N."/>
            <person name="Sisk P."/>
            <person name="Stolte C."/>
            <person name="Sykes S."/>
            <person name="White J."/>
            <person name="Yandava C."/>
            <person name="Haas B."/>
            <person name="Nusbaum C."/>
            <person name="Birren B."/>
        </authorList>
    </citation>
    <scope>NUCLEOTIDE SEQUENCE [LARGE SCALE GENOMIC DNA]</scope>
    <source>
        <strain evidence="4">ATCC 50818</strain>
    </source>
</reference>
<dbReference type="PRINTS" id="PR00597">
    <property type="entry name" value="GELSOLIN"/>
</dbReference>
<proteinExistence type="predicted"/>
<feature type="domain" description="SH2" evidence="3">
    <location>
        <begin position="666"/>
        <end position="757"/>
    </location>
</feature>
<gene>
    <name evidence="4" type="ORF">PTSG_11803</name>
</gene>
<sequence length="759" mass="83239">MTRLDLSCVTLGALDAQVEKKALKSIGADFWKRLKEEGTRAWRIKDATTTQLLPEHKIGIFFSADCYVIVRTLKNDRKTHVFVWVGADATQEQYALATYLALRANQREPQAVLYREVMGRESLSFLSFFPGFMVLNGPAEKCFSTKKPKAYKPRFFRIQVKGLGRGRRCAITREVEISTDSLNVTDSFLIDEGLNIVLWHGRNTTPRDKILAQGVTQRLVDEREGKPSREFLDQGIDNEVEFFKKLGSTWHDVEVPAPDPEQAIPQGVARLMQVTLVPQPSLSELAIGDRVQQGLLEGFLQSTQIFLLDDGYGVAVWFGQGVDPALRVNAFNCAVHYMQENGRTLDTPILSVMQHNEPKLFFELFPTQGKPNAKPATCFDTSPSHRNTRQGDGNDFQQALVKQSSRSSVTSPQELFASLDNRGVGDADSDDDGDGEGTPSVEDQPETHSADNNASNSQGSTGLATDPQDKQGPSTETNAQQEQPLQPPTPQPDLSVQQPQPLPVQQSHPAPEPSDLPPIPPRTSRTTQPAPVQTSQSSLYYHTSTRKAEADAMLAGKPDGTFLLRPHPTGHVLSVVYNGAPTHHLIAANKQSGMFAVNGTDTAQSTLDGVLRVLSSKQPWWPVALTSGIPNGTAAVAQQAPTQTLVQPPMPSTPATATSLAAAMPYFHTAVTKAQAEAKLRGKQDGAFLLRPYGTSQSTVVLSVVYQGQPTHHALQFTPQQHWKVNQMQTTASTMKELVDYLRTKRDQWPVALSEAVVG</sequence>
<dbReference type="GO" id="GO:0008154">
    <property type="term" value="P:actin polymerization or depolymerization"/>
    <property type="evidence" value="ECO:0007669"/>
    <property type="project" value="TreeGrafter"/>
</dbReference>
<evidence type="ECO:0000313" key="5">
    <source>
        <dbReference type="Proteomes" id="UP000007799"/>
    </source>
</evidence>
<dbReference type="OrthoDB" id="6375767at2759"/>
<dbReference type="GO" id="GO:0051015">
    <property type="term" value="F:actin filament binding"/>
    <property type="evidence" value="ECO:0007669"/>
    <property type="project" value="InterPro"/>
</dbReference>
<dbReference type="STRING" id="946362.F2TZD0"/>
<dbReference type="InterPro" id="IPR036860">
    <property type="entry name" value="SH2_dom_sf"/>
</dbReference>
<organism evidence="5">
    <name type="scientific">Salpingoeca rosetta (strain ATCC 50818 / BSB-021)</name>
    <dbReference type="NCBI Taxonomy" id="946362"/>
    <lineage>
        <taxon>Eukaryota</taxon>
        <taxon>Choanoflagellata</taxon>
        <taxon>Craspedida</taxon>
        <taxon>Salpingoecidae</taxon>
        <taxon>Salpingoeca</taxon>
    </lineage>
</organism>
<evidence type="ECO:0000259" key="3">
    <source>
        <dbReference type="PROSITE" id="PS50001"/>
    </source>
</evidence>
<dbReference type="GeneID" id="16078505"/>
<dbReference type="Pfam" id="PF00017">
    <property type="entry name" value="SH2"/>
    <property type="match status" value="2"/>
</dbReference>
<dbReference type="SUPFAM" id="SSF55753">
    <property type="entry name" value="Actin depolymerizing proteins"/>
    <property type="match status" value="2"/>
</dbReference>